<dbReference type="Proteomes" id="UP000823399">
    <property type="component" value="Unassembled WGS sequence"/>
</dbReference>
<evidence type="ECO:0008006" key="3">
    <source>
        <dbReference type="Google" id="ProtNLM"/>
    </source>
</evidence>
<dbReference type="OrthoDB" id="428480at2759"/>
<sequence>EQSAGEKILWSEQSGPQNIDPIVWQRAASSAEIFWNGKQPTGAALNVTEALPRLHASTGWYSAASMPSIPLQPQWCAFRLDACDMYA</sequence>
<organism evidence="1 2">
    <name type="scientific">Suillus discolor</name>
    <dbReference type="NCBI Taxonomy" id="1912936"/>
    <lineage>
        <taxon>Eukaryota</taxon>
        <taxon>Fungi</taxon>
        <taxon>Dikarya</taxon>
        <taxon>Basidiomycota</taxon>
        <taxon>Agaricomycotina</taxon>
        <taxon>Agaricomycetes</taxon>
        <taxon>Agaricomycetidae</taxon>
        <taxon>Boletales</taxon>
        <taxon>Suillineae</taxon>
        <taxon>Suillaceae</taxon>
        <taxon>Suillus</taxon>
    </lineage>
</organism>
<evidence type="ECO:0000313" key="2">
    <source>
        <dbReference type="Proteomes" id="UP000823399"/>
    </source>
</evidence>
<comment type="caution">
    <text evidence="1">The sequence shown here is derived from an EMBL/GenBank/DDBJ whole genome shotgun (WGS) entry which is preliminary data.</text>
</comment>
<protein>
    <recommendedName>
        <fullName evidence="3">Beta-N-acetylhexosaminidase</fullName>
    </recommendedName>
</protein>
<dbReference type="InterPro" id="IPR017853">
    <property type="entry name" value="GH"/>
</dbReference>
<dbReference type="Gene3D" id="3.20.20.80">
    <property type="entry name" value="Glycosidases"/>
    <property type="match status" value="1"/>
</dbReference>
<dbReference type="AlphaFoldDB" id="A0A9P7K0T9"/>
<accession>A0A9P7K0T9</accession>
<name>A0A9P7K0T9_9AGAM</name>
<keyword evidence="2" id="KW-1185">Reference proteome</keyword>
<proteinExistence type="predicted"/>
<reference evidence="1" key="1">
    <citation type="journal article" date="2020" name="New Phytol.">
        <title>Comparative genomics reveals dynamic genome evolution in host specialist ectomycorrhizal fungi.</title>
        <authorList>
            <person name="Lofgren L.A."/>
            <person name="Nguyen N.H."/>
            <person name="Vilgalys R."/>
            <person name="Ruytinx J."/>
            <person name="Liao H.L."/>
            <person name="Branco S."/>
            <person name="Kuo A."/>
            <person name="LaButti K."/>
            <person name="Lipzen A."/>
            <person name="Andreopoulos W."/>
            <person name="Pangilinan J."/>
            <person name="Riley R."/>
            <person name="Hundley H."/>
            <person name="Na H."/>
            <person name="Barry K."/>
            <person name="Grigoriev I.V."/>
            <person name="Stajich J.E."/>
            <person name="Kennedy P.G."/>
        </authorList>
    </citation>
    <scope>NUCLEOTIDE SEQUENCE</scope>
    <source>
        <strain evidence="1">FC423</strain>
    </source>
</reference>
<dbReference type="GeneID" id="64692880"/>
<dbReference type="RefSeq" id="XP_041299906.1">
    <property type="nucleotide sequence ID" value="XM_041430621.1"/>
</dbReference>
<dbReference type="EMBL" id="JABBWM010000001">
    <property type="protein sequence ID" value="KAG2120530.1"/>
    <property type="molecule type" value="Genomic_DNA"/>
</dbReference>
<gene>
    <name evidence="1" type="ORF">F5147DRAFT_562488</name>
</gene>
<evidence type="ECO:0000313" key="1">
    <source>
        <dbReference type="EMBL" id="KAG2120530.1"/>
    </source>
</evidence>
<feature type="non-terminal residue" evidence="1">
    <location>
        <position position="1"/>
    </location>
</feature>
<dbReference type="SUPFAM" id="SSF51445">
    <property type="entry name" value="(Trans)glycosidases"/>
    <property type="match status" value="1"/>
</dbReference>